<gene>
    <name evidence="5" type="ORF">M5K25_004654</name>
</gene>
<dbReference type="Pfam" id="PF01535">
    <property type="entry name" value="PPR"/>
    <property type="match status" value="4"/>
</dbReference>
<evidence type="ECO:0000313" key="6">
    <source>
        <dbReference type="Proteomes" id="UP001552299"/>
    </source>
</evidence>
<proteinExistence type="predicted"/>
<dbReference type="InterPro" id="IPR002885">
    <property type="entry name" value="PPR_rpt"/>
</dbReference>
<dbReference type="PANTHER" id="PTHR47926">
    <property type="entry name" value="PENTATRICOPEPTIDE REPEAT-CONTAINING PROTEIN"/>
    <property type="match status" value="1"/>
</dbReference>
<protein>
    <recommendedName>
        <fullName evidence="4">DYW domain-containing protein</fullName>
    </recommendedName>
</protein>
<evidence type="ECO:0000313" key="5">
    <source>
        <dbReference type="EMBL" id="KAL0923872.1"/>
    </source>
</evidence>
<dbReference type="PROSITE" id="PS51375">
    <property type="entry name" value="PPR"/>
    <property type="match status" value="7"/>
</dbReference>
<dbReference type="InterPro" id="IPR032867">
    <property type="entry name" value="DYW_dom"/>
</dbReference>
<dbReference type="Pfam" id="PF14432">
    <property type="entry name" value="DYW_deaminase"/>
    <property type="match status" value="1"/>
</dbReference>
<dbReference type="PANTHER" id="PTHR47926:SF492">
    <property type="entry name" value="DYW DOMAIN-CONTAINING PROTEIN"/>
    <property type="match status" value="1"/>
</dbReference>
<dbReference type="FunFam" id="1.25.40.10:FF:000470">
    <property type="entry name" value="Pentatricopeptide repeat-containing protein At5g66520"/>
    <property type="match status" value="1"/>
</dbReference>
<comment type="caution">
    <text evidence="5">The sequence shown here is derived from an EMBL/GenBank/DDBJ whole genome shotgun (WGS) entry which is preliminary data.</text>
</comment>
<dbReference type="Gene3D" id="1.25.40.10">
    <property type="entry name" value="Tetratricopeptide repeat domain"/>
    <property type="match status" value="5"/>
</dbReference>
<organism evidence="5 6">
    <name type="scientific">Dendrobium thyrsiflorum</name>
    <name type="common">Pinecone-like raceme dendrobium</name>
    <name type="synonym">Orchid</name>
    <dbReference type="NCBI Taxonomy" id="117978"/>
    <lineage>
        <taxon>Eukaryota</taxon>
        <taxon>Viridiplantae</taxon>
        <taxon>Streptophyta</taxon>
        <taxon>Embryophyta</taxon>
        <taxon>Tracheophyta</taxon>
        <taxon>Spermatophyta</taxon>
        <taxon>Magnoliopsida</taxon>
        <taxon>Liliopsida</taxon>
        <taxon>Asparagales</taxon>
        <taxon>Orchidaceae</taxon>
        <taxon>Epidendroideae</taxon>
        <taxon>Malaxideae</taxon>
        <taxon>Dendrobiinae</taxon>
        <taxon>Dendrobium</taxon>
    </lineage>
</organism>
<feature type="repeat" description="PPR" evidence="2">
    <location>
        <begin position="425"/>
        <end position="455"/>
    </location>
</feature>
<dbReference type="InterPro" id="IPR011990">
    <property type="entry name" value="TPR-like_helical_dom_sf"/>
</dbReference>
<evidence type="ECO:0000256" key="3">
    <source>
        <dbReference type="SAM" id="MobiDB-lite"/>
    </source>
</evidence>
<feature type="repeat" description="PPR" evidence="2">
    <location>
        <begin position="122"/>
        <end position="156"/>
    </location>
</feature>
<feature type="repeat" description="PPR" evidence="2">
    <location>
        <begin position="491"/>
        <end position="526"/>
    </location>
</feature>
<dbReference type="EMBL" id="JANQDX010000005">
    <property type="protein sequence ID" value="KAL0923872.1"/>
    <property type="molecule type" value="Genomic_DNA"/>
</dbReference>
<name>A0ABD0VMT5_DENTH</name>
<feature type="region of interest" description="Disordered" evidence="3">
    <location>
        <begin position="766"/>
        <end position="804"/>
    </location>
</feature>
<accession>A0ABD0VMT5</accession>
<dbReference type="Pfam" id="PF20431">
    <property type="entry name" value="E_motif"/>
    <property type="match status" value="1"/>
</dbReference>
<dbReference type="SUPFAM" id="SSF48452">
    <property type="entry name" value="TPR-like"/>
    <property type="match status" value="2"/>
</dbReference>
<dbReference type="Proteomes" id="UP001552299">
    <property type="component" value="Unassembled WGS sequence"/>
</dbReference>
<dbReference type="NCBIfam" id="TIGR00756">
    <property type="entry name" value="PPR"/>
    <property type="match status" value="6"/>
</dbReference>
<reference evidence="5 6" key="1">
    <citation type="journal article" date="2024" name="Plant Biotechnol. J.">
        <title>Dendrobium thyrsiflorum genome and its molecular insights into genes involved in important horticultural traits.</title>
        <authorList>
            <person name="Chen B."/>
            <person name="Wang J.Y."/>
            <person name="Zheng P.J."/>
            <person name="Li K.L."/>
            <person name="Liang Y.M."/>
            <person name="Chen X.F."/>
            <person name="Zhang C."/>
            <person name="Zhao X."/>
            <person name="He X."/>
            <person name="Zhang G.Q."/>
            <person name="Liu Z.J."/>
            <person name="Xu Q."/>
        </authorList>
    </citation>
    <scope>NUCLEOTIDE SEQUENCE [LARGE SCALE GENOMIC DNA]</scope>
    <source>
        <strain evidence="5">GZMU011</strain>
    </source>
</reference>
<keyword evidence="1" id="KW-0677">Repeat</keyword>
<evidence type="ECO:0000256" key="2">
    <source>
        <dbReference type="PROSITE-ProRule" id="PRU00708"/>
    </source>
</evidence>
<dbReference type="FunFam" id="1.25.40.10:FF:000348">
    <property type="entry name" value="Pentatricopeptide repeat-containing protein chloroplastic"/>
    <property type="match status" value="1"/>
</dbReference>
<dbReference type="Pfam" id="PF13041">
    <property type="entry name" value="PPR_2"/>
    <property type="match status" value="4"/>
</dbReference>
<dbReference type="InterPro" id="IPR046960">
    <property type="entry name" value="PPR_At4g14850-like_plant"/>
</dbReference>
<evidence type="ECO:0000256" key="1">
    <source>
        <dbReference type="ARBA" id="ARBA00022737"/>
    </source>
</evidence>
<dbReference type="AlphaFoldDB" id="A0ABD0VMT5"/>
<dbReference type="InterPro" id="IPR046848">
    <property type="entry name" value="E_motif"/>
</dbReference>
<keyword evidence="6" id="KW-1185">Reference proteome</keyword>
<feature type="repeat" description="PPR" evidence="2">
    <location>
        <begin position="355"/>
        <end position="389"/>
    </location>
</feature>
<feature type="repeat" description="PPR" evidence="2">
    <location>
        <begin position="223"/>
        <end position="257"/>
    </location>
</feature>
<evidence type="ECO:0000259" key="4">
    <source>
        <dbReference type="Pfam" id="PF14432"/>
    </source>
</evidence>
<sequence length="804" mass="90057">MCSSTLSFNRTLIRLFVPSILFSSLRMSTFVMTSLSSLPFPSSHHCLVSNQAPSPLQTLPLISLINHCKTMEEFKQIHSQIIRSGLSGFLAEQHRMVSFCCTHGQGDMGYARLLFDEIPEPDNFMWNTMIRGYSNNSSPEAAVSLYIEMLARGLGPDNYTYPFLLKAFDRQMAIEFGGELHAHVTKFGFCTNPHVQDALIHVYSISGEMDAARDLFDKSPKQNSVLWNAIISAYNRSKKYEESCKLFAEMEELQVEPTMVTLVLVISACAKLKNLEYGAWIHRNIENCRIMPNLALQNALIDMYAGCGDIMTAWTLFENMEAKDVISWTAMVAGLANLGQVDQARELFNRMPERDIISWTAMIDGYMKANRFKEVLEIFREMQAVSVRPDEFTMVSVLTACANLGALEVGEWIRVYMERLKVNMDVFVNNAMIDFYCKCGCVENAFDIFEKMQKRDKFTWTTMITGLAINGHGEQALDLFTRMLRTSVRPDEVTYIGVLTACIHAGLIEEGREIFSSMINTHGIFPNVCHYGCLVDLLGRAGQLKEALETITNMPMKPNSRVWGALLGACRVHRNLEMGELAANKILELEPDNGAVYVLLSNLYGKSNRWEEVGKVKDLLMQRGVKKIPGCSLIEINGNIHEFVAGDCAHPRNEEIHAKMEEMGRDLMLAGYAPDTTEVFIDISEEEKEDIVYKHCEKLAIAFGLLSSPAEKKRGRAWEREKGACEGEFVRGSQRLLQVRVLFVFSGRRPCSLKALKVSTLARRRGSLPASGGSKRSDGSLPASGGSKRSSGSLPHWVGGKSVL</sequence>
<feature type="domain" description="DYW" evidence="4">
    <location>
        <begin position="671"/>
        <end position="710"/>
    </location>
</feature>
<feature type="repeat" description="PPR" evidence="2">
    <location>
        <begin position="456"/>
        <end position="490"/>
    </location>
</feature>
<feature type="repeat" description="PPR" evidence="2">
    <location>
        <begin position="324"/>
        <end position="354"/>
    </location>
</feature>
<dbReference type="FunFam" id="1.25.40.10:FF:000184">
    <property type="entry name" value="Pentatricopeptide repeat-containing protein, chloroplastic"/>
    <property type="match status" value="1"/>
</dbReference>